<feature type="transmembrane region" description="Helical" evidence="1">
    <location>
        <begin position="323"/>
        <end position="351"/>
    </location>
</feature>
<name>W7HKX8_9PEZI</name>
<accession>W7HKX8</accession>
<proteinExistence type="predicted"/>
<dbReference type="AlphaFoldDB" id="W7HKX8"/>
<dbReference type="EMBL" id="KI966457">
    <property type="protein sequence ID" value="EWC43669.1"/>
    <property type="molecule type" value="Genomic_DNA"/>
</dbReference>
<feature type="transmembrane region" description="Helical" evidence="1">
    <location>
        <begin position="293"/>
        <end position="311"/>
    </location>
</feature>
<keyword evidence="3" id="KW-1185">Reference proteome</keyword>
<gene>
    <name evidence="2" type="ORF">DRE_01556</name>
</gene>
<evidence type="ECO:0000256" key="1">
    <source>
        <dbReference type="SAM" id="Phobius"/>
    </source>
</evidence>
<organism evidence="2 3">
    <name type="scientific">Drechslerella stenobrocha 248</name>
    <dbReference type="NCBI Taxonomy" id="1043628"/>
    <lineage>
        <taxon>Eukaryota</taxon>
        <taxon>Fungi</taxon>
        <taxon>Dikarya</taxon>
        <taxon>Ascomycota</taxon>
        <taxon>Pezizomycotina</taxon>
        <taxon>Orbiliomycetes</taxon>
        <taxon>Orbiliales</taxon>
        <taxon>Orbiliaceae</taxon>
        <taxon>Drechslerella</taxon>
    </lineage>
</organism>
<reference evidence="2 3" key="1">
    <citation type="submission" date="2013-05" db="EMBL/GenBank/DDBJ databases">
        <title>Drechslerella stenobrocha genome reveals carnivorous origination and mechanical trapping mechanism of predatory fungi.</title>
        <authorList>
            <person name="Liu X."/>
            <person name="Zhang W."/>
            <person name="Liu K."/>
        </authorList>
    </citation>
    <scope>NUCLEOTIDE SEQUENCE [LARGE SCALE GENOMIC DNA]</scope>
    <source>
        <strain evidence="2 3">248</strain>
    </source>
</reference>
<dbReference type="HOGENOM" id="CLU_700250_0_0_1"/>
<evidence type="ECO:0000313" key="3">
    <source>
        <dbReference type="Proteomes" id="UP000024837"/>
    </source>
</evidence>
<evidence type="ECO:0000313" key="2">
    <source>
        <dbReference type="EMBL" id="EWC43669.1"/>
    </source>
</evidence>
<protein>
    <submittedName>
        <fullName evidence="2">Uncharacterized protein</fullName>
    </submittedName>
</protein>
<dbReference type="Proteomes" id="UP000024837">
    <property type="component" value="Unassembled WGS sequence"/>
</dbReference>
<sequence>MDTISTTSSLEWLQKFVVSLVPRLRGMQAPDNQQHRHRQHRSHQSHETGLRALHYNPNGSWLDPDAESPPLIRLLIGLEEVEFIANADILRHYSTFFSANETVSRFTFRGLTVAGVATTLRIVSSLDANTGGYDPHTIRFPHDVFHCADIWGISDVKMQVYNALSSGSIRCAVSDYGAFLNQLYQFLMAYGQSELGGRAIAAAVATLQKEHKMDATSLPVRLQPYGVDLSPGEEQYNTIMTELARVHGECECEFCKGQRGAKVVRRHVLLVSWQMMREEYGKVHRLGKAVREWLVGWLFSWEVLVASLLVMPLIGSNTVLTKLAYVIGITVGLYLSMGAYLVAFTACMIFWTYGDSMVGGDEDVRGGEVESAHLVVAWWELRGHGYGTMGAQID</sequence>
<keyword evidence="1" id="KW-0472">Membrane</keyword>
<dbReference type="OrthoDB" id="5311518at2759"/>
<keyword evidence="1" id="KW-0812">Transmembrane</keyword>
<keyword evidence="1" id="KW-1133">Transmembrane helix</keyword>